<dbReference type="Proteomes" id="UP000323708">
    <property type="component" value="Unassembled WGS sequence"/>
</dbReference>
<name>A0A5B0WTJ0_9GAMM</name>
<evidence type="ECO:0000313" key="1">
    <source>
        <dbReference type="EMBL" id="KAA1189615.1"/>
    </source>
</evidence>
<proteinExistence type="predicted"/>
<comment type="caution">
    <text evidence="1">The sequence shown here is derived from an EMBL/GenBank/DDBJ whole genome shotgun (WGS) entry which is preliminary data.</text>
</comment>
<dbReference type="EMBL" id="VTUX01000007">
    <property type="protein sequence ID" value="KAA1189615.1"/>
    <property type="molecule type" value="Genomic_DNA"/>
</dbReference>
<organism evidence="1 2">
    <name type="scientific">Pseudohalioglobus sediminis</name>
    <dbReference type="NCBI Taxonomy" id="2606449"/>
    <lineage>
        <taxon>Bacteria</taxon>
        <taxon>Pseudomonadati</taxon>
        <taxon>Pseudomonadota</taxon>
        <taxon>Gammaproteobacteria</taxon>
        <taxon>Cellvibrionales</taxon>
        <taxon>Halieaceae</taxon>
        <taxon>Pseudohalioglobus</taxon>
    </lineage>
</organism>
<dbReference type="AlphaFoldDB" id="A0A5B0WTJ0"/>
<protein>
    <submittedName>
        <fullName evidence="1">DUF3422 domain-containing protein</fullName>
    </submittedName>
</protein>
<keyword evidence="2" id="KW-1185">Reference proteome</keyword>
<gene>
    <name evidence="1" type="ORF">F0M18_14800</name>
</gene>
<accession>A0A5B0WTJ0</accession>
<dbReference type="RefSeq" id="WP_149612225.1">
    <property type="nucleotide sequence ID" value="NZ_VTUX01000007.1"/>
</dbReference>
<reference evidence="1 2" key="1">
    <citation type="submission" date="2019-09" db="EMBL/GenBank/DDBJ databases">
        <authorList>
            <person name="Chen X.-Y."/>
        </authorList>
    </citation>
    <scope>NUCLEOTIDE SEQUENCE [LARGE SCALE GENOMIC DNA]</scope>
    <source>
        <strain evidence="1 2">NY5</strain>
    </source>
</reference>
<evidence type="ECO:0000313" key="2">
    <source>
        <dbReference type="Proteomes" id="UP000323708"/>
    </source>
</evidence>
<sequence length="49" mass="5332">MCDFLSPHAISFGEGDCQYLMEDFSIFAISYYAIGLIGYARHAAHGGQG</sequence>